<evidence type="ECO:0000313" key="1">
    <source>
        <dbReference type="EMBL" id="KGG21194.1"/>
    </source>
</evidence>
<proteinExistence type="predicted"/>
<comment type="caution">
    <text evidence="1">The sequence shown here is derived from an EMBL/GenBank/DDBJ whole genome shotgun (WGS) entry which is preliminary data.</text>
</comment>
<dbReference type="Proteomes" id="UP000030392">
    <property type="component" value="Unassembled WGS sequence"/>
</dbReference>
<organism evidence="1 2">
    <name type="scientific">Prochlorococcus marinus str. PAC1</name>
    <dbReference type="NCBI Taxonomy" id="59924"/>
    <lineage>
        <taxon>Bacteria</taxon>
        <taxon>Bacillati</taxon>
        <taxon>Cyanobacteriota</taxon>
        <taxon>Cyanophyceae</taxon>
        <taxon>Synechococcales</taxon>
        <taxon>Prochlorococcaceae</taxon>
        <taxon>Prochlorococcus</taxon>
    </lineage>
</organism>
<evidence type="ECO:0000313" key="2">
    <source>
        <dbReference type="Proteomes" id="UP000030392"/>
    </source>
</evidence>
<sequence length="66" mass="7668">MHEQMHKIIEDILNTRGEKTIKQSRLDLVRNFERSLSISTPMGRLSANIISFISFFVTSKPNKTNF</sequence>
<name>A0A0A2C9B1_PROMR</name>
<protein>
    <submittedName>
        <fullName evidence="1">Uncharacterized protein</fullName>
    </submittedName>
</protein>
<dbReference type="EMBL" id="JNAX01000009">
    <property type="protein sequence ID" value="KGG21194.1"/>
    <property type="molecule type" value="Genomic_DNA"/>
</dbReference>
<dbReference type="AlphaFoldDB" id="A0A0A2C9B1"/>
<gene>
    <name evidence="1" type="ORF">EV03_0667</name>
</gene>
<reference evidence="2" key="1">
    <citation type="journal article" date="2014" name="Sci. Data">
        <title>Genomes of diverse isolates of the marine cyanobacterium Prochlorococcus.</title>
        <authorList>
            <person name="Biller S."/>
            <person name="Berube P."/>
            <person name="Thompson J."/>
            <person name="Kelly L."/>
            <person name="Roggensack S."/>
            <person name="Awad L."/>
            <person name="Roache-Johnson K."/>
            <person name="Ding H."/>
            <person name="Giovannoni S.J."/>
            <person name="Moore L.R."/>
            <person name="Chisholm S.W."/>
        </authorList>
    </citation>
    <scope>NUCLEOTIDE SEQUENCE [LARGE SCALE GENOMIC DNA]</scope>
    <source>
        <strain evidence="2">PAC1</strain>
    </source>
</reference>
<accession>A0A0A2C9B1</accession>